<accession>A0ABV8Q8V1</accession>
<evidence type="ECO:0000313" key="9">
    <source>
        <dbReference type="Proteomes" id="UP001595900"/>
    </source>
</evidence>
<dbReference type="PROSITE" id="PS51257">
    <property type="entry name" value="PROKAR_LIPOPROTEIN"/>
    <property type="match status" value="1"/>
</dbReference>
<dbReference type="InterPro" id="IPR036249">
    <property type="entry name" value="Thioredoxin-like_sf"/>
</dbReference>
<dbReference type="PROSITE" id="PS51352">
    <property type="entry name" value="THIOREDOXIN_2"/>
    <property type="match status" value="1"/>
</dbReference>
<dbReference type="EMBL" id="JBHSCN010000005">
    <property type="protein sequence ID" value="MFC4244234.1"/>
    <property type="molecule type" value="Genomic_DNA"/>
</dbReference>
<dbReference type="PANTHER" id="PTHR42852">
    <property type="entry name" value="THIOL:DISULFIDE INTERCHANGE PROTEIN DSBE"/>
    <property type="match status" value="1"/>
</dbReference>
<dbReference type="InterPro" id="IPR017937">
    <property type="entry name" value="Thioredoxin_CS"/>
</dbReference>
<dbReference type="Gene3D" id="3.40.30.10">
    <property type="entry name" value="Glutaredoxin"/>
    <property type="match status" value="1"/>
</dbReference>
<organism evidence="8 9">
    <name type="scientific">Gryllotalpicola reticulitermitis</name>
    <dbReference type="NCBI Taxonomy" id="1184153"/>
    <lineage>
        <taxon>Bacteria</taxon>
        <taxon>Bacillati</taxon>
        <taxon>Actinomycetota</taxon>
        <taxon>Actinomycetes</taxon>
        <taxon>Micrococcales</taxon>
        <taxon>Microbacteriaceae</taxon>
        <taxon>Gryllotalpicola</taxon>
    </lineage>
</organism>
<dbReference type="PROSITE" id="PS00194">
    <property type="entry name" value="THIOREDOXIN_1"/>
    <property type="match status" value="1"/>
</dbReference>
<protein>
    <submittedName>
        <fullName evidence="8">TlpA family protein disulfide reductase</fullName>
    </submittedName>
</protein>
<feature type="domain" description="Thioredoxin" evidence="7">
    <location>
        <begin position="54"/>
        <end position="200"/>
    </location>
</feature>
<dbReference type="Proteomes" id="UP001595900">
    <property type="component" value="Unassembled WGS sequence"/>
</dbReference>
<dbReference type="PANTHER" id="PTHR42852:SF6">
    <property type="entry name" value="THIOL:DISULFIDE INTERCHANGE PROTEIN DSBE"/>
    <property type="match status" value="1"/>
</dbReference>
<dbReference type="InterPro" id="IPR013766">
    <property type="entry name" value="Thioredoxin_domain"/>
</dbReference>
<name>A0ABV8Q8V1_9MICO</name>
<dbReference type="Pfam" id="PF08534">
    <property type="entry name" value="Redoxin"/>
    <property type="match status" value="1"/>
</dbReference>
<dbReference type="CDD" id="cd02966">
    <property type="entry name" value="TlpA_like_family"/>
    <property type="match status" value="1"/>
</dbReference>
<proteinExistence type="predicted"/>
<keyword evidence="3" id="KW-0735">Signal-anchor</keyword>
<evidence type="ECO:0000256" key="5">
    <source>
        <dbReference type="ARBA" id="ARBA00023284"/>
    </source>
</evidence>
<feature type="chain" id="PRO_5047224795" evidence="6">
    <location>
        <begin position="32"/>
        <end position="204"/>
    </location>
</feature>
<keyword evidence="3" id="KW-0812">Transmembrane</keyword>
<evidence type="ECO:0000256" key="1">
    <source>
        <dbReference type="ARBA" id="ARBA00004196"/>
    </source>
</evidence>
<sequence length="204" mass="21458">MASISRVRRLAASVISAAAAVALLAGCTVTALQSQYDNADNKGYIAGSGVTEIKPADRKAPVVFSGTTEDGTTFSSKAYKGDVIVVNFWYAGCPPCRLEAKDVQKLNAQFQGKGVQFVGVNTRDDGPSAKSYDKTFGITYPSILDADSGKVQLAFSGAYRPNSTPTTLILDKEGRIAARVEGPINDQPSTVQTLITSALAETTP</sequence>
<keyword evidence="6" id="KW-0732">Signal</keyword>
<evidence type="ECO:0000256" key="4">
    <source>
        <dbReference type="ARBA" id="ARBA00023157"/>
    </source>
</evidence>
<gene>
    <name evidence="8" type="ORF">ACFOYW_12695</name>
</gene>
<dbReference type="RefSeq" id="WP_390229379.1">
    <property type="nucleotide sequence ID" value="NZ_JBHSCN010000005.1"/>
</dbReference>
<feature type="signal peptide" evidence="6">
    <location>
        <begin position="1"/>
        <end position="31"/>
    </location>
</feature>
<dbReference type="SUPFAM" id="SSF52833">
    <property type="entry name" value="Thioredoxin-like"/>
    <property type="match status" value="1"/>
</dbReference>
<keyword evidence="4" id="KW-1015">Disulfide bond</keyword>
<reference evidence="9" key="1">
    <citation type="journal article" date="2019" name="Int. J. Syst. Evol. Microbiol.">
        <title>The Global Catalogue of Microorganisms (GCM) 10K type strain sequencing project: providing services to taxonomists for standard genome sequencing and annotation.</title>
        <authorList>
            <consortium name="The Broad Institute Genomics Platform"/>
            <consortium name="The Broad Institute Genome Sequencing Center for Infectious Disease"/>
            <person name="Wu L."/>
            <person name="Ma J."/>
        </authorList>
    </citation>
    <scope>NUCLEOTIDE SEQUENCE [LARGE SCALE GENOMIC DNA]</scope>
    <source>
        <strain evidence="9">CGMCC 1.10363</strain>
    </source>
</reference>
<evidence type="ECO:0000256" key="2">
    <source>
        <dbReference type="ARBA" id="ARBA00022748"/>
    </source>
</evidence>
<evidence type="ECO:0000256" key="3">
    <source>
        <dbReference type="ARBA" id="ARBA00022968"/>
    </source>
</evidence>
<evidence type="ECO:0000259" key="7">
    <source>
        <dbReference type="PROSITE" id="PS51352"/>
    </source>
</evidence>
<keyword evidence="5" id="KW-0676">Redox-active center</keyword>
<evidence type="ECO:0000313" key="8">
    <source>
        <dbReference type="EMBL" id="MFC4244234.1"/>
    </source>
</evidence>
<comment type="caution">
    <text evidence="8">The sequence shown here is derived from an EMBL/GenBank/DDBJ whole genome shotgun (WGS) entry which is preliminary data.</text>
</comment>
<keyword evidence="2" id="KW-0201">Cytochrome c-type biogenesis</keyword>
<dbReference type="InterPro" id="IPR013740">
    <property type="entry name" value="Redoxin"/>
</dbReference>
<keyword evidence="9" id="KW-1185">Reference proteome</keyword>
<comment type="subcellular location">
    <subcellularLocation>
        <location evidence="1">Cell envelope</location>
    </subcellularLocation>
</comment>
<dbReference type="InterPro" id="IPR050553">
    <property type="entry name" value="Thioredoxin_ResA/DsbE_sf"/>
</dbReference>
<evidence type="ECO:0000256" key="6">
    <source>
        <dbReference type="SAM" id="SignalP"/>
    </source>
</evidence>